<accession>A0A5J5LCL0</accession>
<feature type="region of interest" description="Disordered" evidence="1">
    <location>
        <begin position="89"/>
        <end position="114"/>
    </location>
</feature>
<protein>
    <submittedName>
        <fullName evidence="2">Uncharacterized protein</fullName>
    </submittedName>
</protein>
<proteinExistence type="predicted"/>
<comment type="caution">
    <text evidence="2">The sequence shown here is derived from an EMBL/GenBank/DDBJ whole genome shotgun (WGS) entry which is preliminary data.</text>
</comment>
<name>A0A5J5LCL0_HALHI</name>
<dbReference type="AlphaFoldDB" id="A0A5J5LCL0"/>
<gene>
    <name evidence="2" type="ORF">EGO51_19285</name>
</gene>
<evidence type="ECO:0000313" key="2">
    <source>
        <dbReference type="EMBL" id="KAA9404543.1"/>
    </source>
</evidence>
<evidence type="ECO:0000256" key="1">
    <source>
        <dbReference type="SAM" id="MobiDB-lite"/>
    </source>
</evidence>
<sequence>MSKTDETKEVTFDELPEPEQNNDSGWISLEPGEEYGGQITDFEYDERNGSHVVEINGRPFSLNNTQLTDLLSSLVFGAKIGLRCSEKEESFTGDDGEEVTYNPTELRAVSDGDA</sequence>
<dbReference type="Proteomes" id="UP000326244">
    <property type="component" value="Unassembled WGS sequence"/>
</dbReference>
<feature type="compositionally biased region" description="Basic and acidic residues" evidence="1">
    <location>
        <begin position="1"/>
        <end position="11"/>
    </location>
</feature>
<dbReference type="EMBL" id="RQWK01000005">
    <property type="protein sequence ID" value="KAA9404543.1"/>
    <property type="molecule type" value="Genomic_DNA"/>
</dbReference>
<organism evidence="2 3">
    <name type="scientific">Haloarcula hispanica</name>
    <dbReference type="NCBI Taxonomy" id="51589"/>
    <lineage>
        <taxon>Archaea</taxon>
        <taxon>Methanobacteriati</taxon>
        <taxon>Methanobacteriota</taxon>
        <taxon>Stenosarchaea group</taxon>
        <taxon>Halobacteria</taxon>
        <taxon>Halobacteriales</taxon>
        <taxon>Haloarculaceae</taxon>
        <taxon>Haloarcula</taxon>
    </lineage>
</organism>
<feature type="region of interest" description="Disordered" evidence="1">
    <location>
        <begin position="1"/>
        <end position="34"/>
    </location>
</feature>
<evidence type="ECO:0000313" key="3">
    <source>
        <dbReference type="Proteomes" id="UP000326244"/>
    </source>
</evidence>
<reference evidence="2 3" key="1">
    <citation type="submission" date="2018-11" db="EMBL/GenBank/DDBJ databases">
        <title>Genomic analysis of Haloarcula hispanica CBA1121.</title>
        <authorList>
            <person name="Kim Y.B."/>
            <person name="Roh S.W."/>
        </authorList>
    </citation>
    <scope>NUCLEOTIDE SEQUENCE [LARGE SCALE GENOMIC DNA]</scope>
    <source>
        <strain evidence="2 3">CBA1121</strain>
    </source>
</reference>